<sequence length="282" mass="31450">MGNIFKSKVMIVTIVTIILLIIIGITFGGRDNITSGENLAGNILTPIQKFFYLGSDFISDFIHPVANVWKLDGQNKKLREENIKLQNQIIKLKLKVQEIDDLENLYNALNYAKEKNIENYVTCNVIAKDPGNWFNLFTIDAGLKDGITKNSTVMNGDGLIGLVYEVGDTWAKVITIIDNRSRVSFEILSDTNSNIGLINGSGDKNLKGYLFDTETKAEIGDYIVTSGLGLHPKGIIIGKIKDVIVKEDELLENIIVEPNVNFKKLDRVFVIPNNSKKENSEN</sequence>
<comment type="function">
    <text evidence="5">Involved in formation and maintenance of cell shape.</text>
</comment>
<gene>
    <name evidence="9" type="ORF">SAMN02194393_01934</name>
</gene>
<keyword evidence="10" id="KW-1185">Reference proteome</keyword>
<evidence type="ECO:0000256" key="2">
    <source>
        <dbReference type="ARBA" id="ARBA00013855"/>
    </source>
</evidence>
<keyword evidence="7" id="KW-0472">Membrane</keyword>
<evidence type="ECO:0000256" key="5">
    <source>
        <dbReference type="PIRNR" id="PIRNR038471"/>
    </source>
</evidence>
<dbReference type="GO" id="GO:0008360">
    <property type="term" value="P:regulation of cell shape"/>
    <property type="evidence" value="ECO:0007669"/>
    <property type="project" value="UniProtKB-KW"/>
</dbReference>
<keyword evidence="7" id="KW-1133">Transmembrane helix</keyword>
<evidence type="ECO:0000256" key="4">
    <source>
        <dbReference type="ARBA" id="ARBA00032089"/>
    </source>
</evidence>
<dbReference type="GO" id="GO:0005886">
    <property type="term" value="C:plasma membrane"/>
    <property type="evidence" value="ECO:0007669"/>
    <property type="project" value="TreeGrafter"/>
</dbReference>
<accession>A0A1T5KL40</accession>
<dbReference type="InterPro" id="IPR007221">
    <property type="entry name" value="MreC"/>
</dbReference>
<evidence type="ECO:0000259" key="8">
    <source>
        <dbReference type="Pfam" id="PF04085"/>
    </source>
</evidence>
<dbReference type="AlphaFoldDB" id="A0A1T5KL40"/>
<dbReference type="InterPro" id="IPR042175">
    <property type="entry name" value="Cell/Rod_MreC_2"/>
</dbReference>
<name>A0A1T5KL40_9FIRM</name>
<evidence type="ECO:0000256" key="3">
    <source>
        <dbReference type="ARBA" id="ARBA00022960"/>
    </source>
</evidence>
<dbReference type="OrthoDB" id="9792313at2"/>
<reference evidence="9 10" key="1">
    <citation type="submission" date="2017-02" db="EMBL/GenBank/DDBJ databases">
        <authorList>
            <person name="Peterson S.W."/>
        </authorList>
    </citation>
    <scope>NUCLEOTIDE SEQUENCE [LARGE SCALE GENOMIC DNA]</scope>
    <source>
        <strain evidence="9 10">M1</strain>
    </source>
</reference>
<dbReference type="Pfam" id="PF04085">
    <property type="entry name" value="MreC"/>
    <property type="match status" value="1"/>
</dbReference>
<protein>
    <recommendedName>
        <fullName evidence="2 5">Cell shape-determining protein MreC</fullName>
    </recommendedName>
    <alternativeName>
        <fullName evidence="4 5">Cell shape protein MreC</fullName>
    </alternativeName>
</protein>
<dbReference type="EMBL" id="FUZT01000004">
    <property type="protein sequence ID" value="SKC64474.1"/>
    <property type="molecule type" value="Genomic_DNA"/>
</dbReference>
<dbReference type="InterPro" id="IPR055342">
    <property type="entry name" value="MreC_beta-barrel_core"/>
</dbReference>
<dbReference type="Proteomes" id="UP000190285">
    <property type="component" value="Unassembled WGS sequence"/>
</dbReference>
<keyword evidence="3 5" id="KW-0133">Cell shape</keyword>
<dbReference type="PANTHER" id="PTHR34138:SF1">
    <property type="entry name" value="CELL SHAPE-DETERMINING PROTEIN MREC"/>
    <property type="match status" value="1"/>
</dbReference>
<evidence type="ECO:0000256" key="6">
    <source>
        <dbReference type="SAM" id="Coils"/>
    </source>
</evidence>
<dbReference type="Gene3D" id="2.40.10.340">
    <property type="entry name" value="Rod shape-determining protein MreC, domain 1"/>
    <property type="match status" value="1"/>
</dbReference>
<organism evidence="9 10">
    <name type="scientific">Maledivibacter halophilus</name>
    <dbReference type="NCBI Taxonomy" id="36842"/>
    <lineage>
        <taxon>Bacteria</taxon>
        <taxon>Bacillati</taxon>
        <taxon>Bacillota</taxon>
        <taxon>Clostridia</taxon>
        <taxon>Peptostreptococcales</taxon>
        <taxon>Caminicellaceae</taxon>
        <taxon>Maledivibacter</taxon>
    </lineage>
</organism>
<comment type="similarity">
    <text evidence="1 5">Belongs to the MreC family.</text>
</comment>
<feature type="transmembrane region" description="Helical" evidence="7">
    <location>
        <begin position="9"/>
        <end position="29"/>
    </location>
</feature>
<feature type="coiled-coil region" evidence="6">
    <location>
        <begin position="68"/>
        <end position="105"/>
    </location>
</feature>
<dbReference type="NCBIfam" id="TIGR00219">
    <property type="entry name" value="mreC"/>
    <property type="match status" value="1"/>
</dbReference>
<dbReference type="InterPro" id="IPR042177">
    <property type="entry name" value="Cell/Rod_1"/>
</dbReference>
<dbReference type="RefSeq" id="WP_079491181.1">
    <property type="nucleotide sequence ID" value="NZ_FUZT01000004.1"/>
</dbReference>
<feature type="domain" description="Rod shape-determining protein MreC beta-barrel core" evidence="8">
    <location>
        <begin position="125"/>
        <end position="271"/>
    </location>
</feature>
<keyword evidence="7" id="KW-0812">Transmembrane</keyword>
<evidence type="ECO:0000313" key="10">
    <source>
        <dbReference type="Proteomes" id="UP000190285"/>
    </source>
</evidence>
<evidence type="ECO:0000313" key="9">
    <source>
        <dbReference type="EMBL" id="SKC64474.1"/>
    </source>
</evidence>
<dbReference type="PIRSF" id="PIRSF038471">
    <property type="entry name" value="MreC"/>
    <property type="match status" value="1"/>
</dbReference>
<keyword evidence="6" id="KW-0175">Coiled coil</keyword>
<proteinExistence type="inferred from homology"/>
<dbReference type="STRING" id="36842.SAMN02194393_01934"/>
<evidence type="ECO:0000256" key="1">
    <source>
        <dbReference type="ARBA" id="ARBA00009369"/>
    </source>
</evidence>
<evidence type="ECO:0000256" key="7">
    <source>
        <dbReference type="SAM" id="Phobius"/>
    </source>
</evidence>
<dbReference type="PANTHER" id="PTHR34138">
    <property type="entry name" value="CELL SHAPE-DETERMINING PROTEIN MREC"/>
    <property type="match status" value="1"/>
</dbReference>
<dbReference type="Gene3D" id="2.40.10.350">
    <property type="entry name" value="Rod shape-determining protein MreC, domain 2"/>
    <property type="match status" value="1"/>
</dbReference>